<evidence type="ECO:0000256" key="5">
    <source>
        <dbReference type="HAMAP-Rule" id="MF_00445"/>
    </source>
</evidence>
<evidence type="ECO:0000256" key="6">
    <source>
        <dbReference type="RuleBase" id="RU000320"/>
    </source>
</evidence>
<dbReference type="GO" id="GO:0042773">
    <property type="term" value="P:ATP synthesis coupled electron transport"/>
    <property type="evidence" value="ECO:0007669"/>
    <property type="project" value="InterPro"/>
</dbReference>
<dbReference type="PRINTS" id="PR01437">
    <property type="entry name" value="NUOXDRDTASE4"/>
</dbReference>
<feature type="transmembrane region" description="Helical" evidence="5">
    <location>
        <begin position="390"/>
        <end position="413"/>
    </location>
</feature>
<dbReference type="EMBL" id="SNYV01000015">
    <property type="protein sequence ID" value="TDQ76626.1"/>
    <property type="molecule type" value="Genomic_DNA"/>
</dbReference>
<protein>
    <recommendedName>
        <fullName evidence="5">NADH-quinone oxidoreductase subunit N</fullName>
        <ecNumber evidence="5">7.1.1.-</ecNumber>
    </recommendedName>
    <alternativeName>
        <fullName evidence="5">NADH dehydrogenase I subunit N</fullName>
    </alternativeName>
    <alternativeName>
        <fullName evidence="5">NDH-1 subunit N</fullName>
    </alternativeName>
</protein>
<feature type="transmembrane region" description="Helical" evidence="5">
    <location>
        <begin position="259"/>
        <end position="279"/>
    </location>
</feature>
<gene>
    <name evidence="5" type="primary">nuoN</name>
    <name evidence="8" type="ORF">CLV99_3219</name>
</gene>
<dbReference type="GO" id="GO:0048038">
    <property type="term" value="F:quinone binding"/>
    <property type="evidence" value="ECO:0007669"/>
    <property type="project" value="UniProtKB-KW"/>
</dbReference>
<keyword evidence="5" id="KW-0813">Transport</keyword>
<dbReference type="GO" id="GO:0050136">
    <property type="term" value="F:NADH dehydrogenase (quinone) (non-electrogenic) activity"/>
    <property type="evidence" value="ECO:0007669"/>
    <property type="project" value="UniProtKB-UniRule"/>
</dbReference>
<feature type="transmembrane region" description="Helical" evidence="5">
    <location>
        <begin position="139"/>
        <end position="160"/>
    </location>
</feature>
<feature type="transmembrane region" description="Helical" evidence="5">
    <location>
        <begin position="433"/>
        <end position="452"/>
    </location>
</feature>
<dbReference type="GO" id="GO:0012505">
    <property type="term" value="C:endomembrane system"/>
    <property type="evidence" value="ECO:0007669"/>
    <property type="project" value="UniProtKB-SubCell"/>
</dbReference>
<dbReference type="GO" id="GO:0008137">
    <property type="term" value="F:NADH dehydrogenase (ubiquinone) activity"/>
    <property type="evidence" value="ECO:0007669"/>
    <property type="project" value="InterPro"/>
</dbReference>
<feature type="transmembrane region" description="Helical" evidence="5">
    <location>
        <begin position="348"/>
        <end position="369"/>
    </location>
</feature>
<accession>A0A4R6WGV0</accession>
<comment type="function">
    <text evidence="5">NDH-1 shuttles electrons from NADH, via FMN and iron-sulfur (Fe-S) centers, to quinones in the respiratory chain. The immediate electron acceptor for the enzyme in this species is believed to be a menaquinone. Couples the redox reaction to proton translocation (for every two electrons transferred, four hydrogen ions are translocated across the cytoplasmic membrane), and thus conserves the redox energy in a proton gradient.</text>
</comment>
<keyword evidence="9" id="KW-1185">Reference proteome</keyword>
<feature type="transmembrane region" description="Helical" evidence="5">
    <location>
        <begin position="49"/>
        <end position="67"/>
    </location>
</feature>
<organism evidence="8 9">
    <name type="scientific">Sphingobacterium yanglingense</name>
    <dbReference type="NCBI Taxonomy" id="1437280"/>
    <lineage>
        <taxon>Bacteria</taxon>
        <taxon>Pseudomonadati</taxon>
        <taxon>Bacteroidota</taxon>
        <taxon>Sphingobacteriia</taxon>
        <taxon>Sphingobacteriales</taxon>
        <taxon>Sphingobacteriaceae</taxon>
        <taxon>Sphingobacterium</taxon>
    </lineage>
</organism>
<comment type="subcellular location">
    <subcellularLocation>
        <location evidence="5">Cell membrane</location>
        <topology evidence="5">Multi-pass membrane protein</topology>
    </subcellularLocation>
    <subcellularLocation>
        <location evidence="1">Endomembrane system</location>
        <topology evidence="1">Multi-pass membrane protein</topology>
    </subcellularLocation>
    <subcellularLocation>
        <location evidence="6">Membrane</location>
        <topology evidence="6">Multi-pass membrane protein</topology>
    </subcellularLocation>
</comment>
<dbReference type="InterPro" id="IPR003918">
    <property type="entry name" value="NADH_UbQ_OxRdtase"/>
</dbReference>
<dbReference type="EC" id="7.1.1.-" evidence="5"/>
<keyword evidence="5" id="KW-0874">Quinone</keyword>
<keyword evidence="2 5" id="KW-0812">Transmembrane</keyword>
<proteinExistence type="inferred from homology"/>
<name>A0A4R6WGV0_9SPHI</name>
<evidence type="ECO:0000256" key="1">
    <source>
        <dbReference type="ARBA" id="ARBA00004127"/>
    </source>
</evidence>
<evidence type="ECO:0000256" key="4">
    <source>
        <dbReference type="ARBA" id="ARBA00023136"/>
    </source>
</evidence>
<feature type="transmembrane region" description="Helical" evidence="5">
    <location>
        <begin position="285"/>
        <end position="311"/>
    </location>
</feature>
<evidence type="ECO:0000259" key="7">
    <source>
        <dbReference type="Pfam" id="PF00361"/>
    </source>
</evidence>
<dbReference type="AlphaFoldDB" id="A0A4R6WGV0"/>
<evidence type="ECO:0000313" key="9">
    <source>
        <dbReference type="Proteomes" id="UP000295292"/>
    </source>
</evidence>
<dbReference type="Proteomes" id="UP000295292">
    <property type="component" value="Unassembled WGS sequence"/>
</dbReference>
<comment type="catalytic activity">
    <reaction evidence="5">
        <text>a quinone + NADH + 5 H(+)(in) = a quinol + NAD(+) + 4 H(+)(out)</text>
        <dbReference type="Rhea" id="RHEA:57888"/>
        <dbReference type="ChEBI" id="CHEBI:15378"/>
        <dbReference type="ChEBI" id="CHEBI:24646"/>
        <dbReference type="ChEBI" id="CHEBI:57540"/>
        <dbReference type="ChEBI" id="CHEBI:57945"/>
        <dbReference type="ChEBI" id="CHEBI:132124"/>
    </reaction>
</comment>
<sequence>MEGLTTQISTLLDQIMVSIPVFKPELILITAFIGSIFASLFIDQRWKHGSLSFAIAGIVLSAYYVYTQLGQTQTGFFGMLQIDTLSVYARLIILGLLLPILLLIQQYTKDNGIKNLGEIYSILLAATIGMNLLTISTNWLMVFIGIETLSISSYILVGYFSENKKNVETAKLQSEATMKYVLFGSVCAAVMLYGLSLIYGFTGNLDFTSTAHIQGLIVAPKVMSSIAILFVFVGIGFKLGFVPFHLWTPDVYQGAPTPITTFLSTVPKVAALILFQRLFESWTSTLFYFGELTMLFITVVGIVTMLVGNLIALRQSDAKRMMAYSSIGHTGFLLMAIISSASADYTTLLFYVSVYAIMTIGVFAIIQFLEKNIGSTELVAYSGLGKSNPVLFTVFTLLGIALIGLPPTAGFIGKLLVFTATFDLYQHTKDIPILLLLITGALTSVISLFYYFKIPLFAFLRKGESTERTLPINSVAYFIAVVCGIAMLLYGLFPNLLSGLFSQ</sequence>
<comment type="caution">
    <text evidence="8">The sequence shown here is derived from an EMBL/GenBank/DDBJ whole genome shotgun (WGS) entry which is preliminary data.</text>
</comment>
<feature type="transmembrane region" description="Helical" evidence="5">
    <location>
        <begin position="180"/>
        <end position="202"/>
    </location>
</feature>
<dbReference type="InterPro" id="IPR001750">
    <property type="entry name" value="ND/Mrp_TM"/>
</dbReference>
<dbReference type="Pfam" id="PF00361">
    <property type="entry name" value="Proton_antipo_M"/>
    <property type="match status" value="1"/>
</dbReference>
<reference evidence="8 9" key="1">
    <citation type="submission" date="2019-03" db="EMBL/GenBank/DDBJ databases">
        <title>Genomic Encyclopedia of Archaeal and Bacterial Type Strains, Phase II (KMG-II): from individual species to whole genera.</title>
        <authorList>
            <person name="Goeker M."/>
        </authorList>
    </citation>
    <scope>NUCLEOTIDE SEQUENCE [LARGE SCALE GENOMIC DNA]</scope>
    <source>
        <strain evidence="8 9">DSM 28353</strain>
    </source>
</reference>
<evidence type="ECO:0000256" key="3">
    <source>
        <dbReference type="ARBA" id="ARBA00022989"/>
    </source>
</evidence>
<feature type="transmembrane region" description="Helical" evidence="5">
    <location>
        <begin position="87"/>
        <end position="104"/>
    </location>
</feature>
<keyword evidence="4 5" id="KW-0472">Membrane</keyword>
<keyword evidence="5" id="KW-0520">NAD</keyword>
<dbReference type="InterPro" id="IPR010096">
    <property type="entry name" value="NADH-Q_OxRdtase_suN/2"/>
</dbReference>
<keyword evidence="5" id="KW-1278">Translocase</keyword>
<feature type="transmembrane region" description="Helical" evidence="5">
    <location>
        <begin position="26"/>
        <end position="42"/>
    </location>
</feature>
<dbReference type="RefSeq" id="WP_133585429.1">
    <property type="nucleotide sequence ID" value="NZ_SNYV01000015.1"/>
</dbReference>
<comment type="subunit">
    <text evidence="5">NDH-1 is composed of 14 different subunits. Subunits NuoA, H, J, K, L, M, N constitute the membrane sector of the complex.</text>
</comment>
<evidence type="ECO:0000313" key="8">
    <source>
        <dbReference type="EMBL" id="TDQ76626.1"/>
    </source>
</evidence>
<feature type="domain" description="NADH:quinone oxidoreductase/Mrp antiporter transmembrane" evidence="7">
    <location>
        <begin position="136"/>
        <end position="427"/>
    </location>
</feature>
<dbReference type="GO" id="GO:0005886">
    <property type="term" value="C:plasma membrane"/>
    <property type="evidence" value="ECO:0007669"/>
    <property type="project" value="UniProtKB-SubCell"/>
</dbReference>
<dbReference type="OrthoDB" id="9811718at2"/>
<keyword evidence="3 5" id="KW-1133">Transmembrane helix</keyword>
<dbReference type="HAMAP" id="MF_00445">
    <property type="entry name" value="NDH1_NuoN_1"/>
    <property type="match status" value="1"/>
</dbReference>
<feature type="transmembrane region" description="Helical" evidence="5">
    <location>
        <begin position="116"/>
        <end position="133"/>
    </location>
</feature>
<evidence type="ECO:0000256" key="2">
    <source>
        <dbReference type="ARBA" id="ARBA00022692"/>
    </source>
</evidence>
<feature type="transmembrane region" description="Helical" evidence="5">
    <location>
        <begin position="323"/>
        <end position="342"/>
    </location>
</feature>
<dbReference type="PANTHER" id="PTHR22773">
    <property type="entry name" value="NADH DEHYDROGENASE"/>
    <property type="match status" value="1"/>
</dbReference>
<feature type="transmembrane region" description="Helical" evidence="5">
    <location>
        <begin position="222"/>
        <end position="247"/>
    </location>
</feature>
<comment type="similarity">
    <text evidence="5">Belongs to the complex I subunit 2 family.</text>
</comment>
<keyword evidence="5" id="KW-1003">Cell membrane</keyword>
<feature type="transmembrane region" description="Helical" evidence="5">
    <location>
        <begin position="472"/>
        <end position="493"/>
    </location>
</feature>